<sequence>MSKPNFFFLFDFSYFDGFRDPIYSQVDNFQIFHIRAETSASPSWISKNWLATEIMSNFASVVSCQNILIKLCNKNERWFFVGENVQVVLSLADGVENRW</sequence>
<comment type="caution">
    <text evidence="1">The sequence shown here is derived from an EMBL/GenBank/DDBJ whole genome shotgun (WGS) entry which is preliminary data.</text>
</comment>
<dbReference type="Gramene" id="OIT03836">
    <property type="protein sequence ID" value="OIT03836"/>
    <property type="gene ID" value="A4A49_25695"/>
</dbReference>
<gene>
    <name evidence="1" type="ORF">A4A49_25695</name>
</gene>
<dbReference type="EMBL" id="MJEQ01037187">
    <property type="protein sequence ID" value="OIT03836.1"/>
    <property type="molecule type" value="Genomic_DNA"/>
</dbReference>
<evidence type="ECO:0000313" key="2">
    <source>
        <dbReference type="Proteomes" id="UP000187609"/>
    </source>
</evidence>
<accession>A0A1J6IHJ0</accession>
<name>A0A1J6IHJ0_NICAT</name>
<reference evidence="1" key="1">
    <citation type="submission" date="2016-11" db="EMBL/GenBank/DDBJ databases">
        <title>The genome of Nicotiana attenuata.</title>
        <authorList>
            <person name="Xu S."/>
            <person name="Brockmoeller T."/>
            <person name="Gaquerel E."/>
            <person name="Navarro A."/>
            <person name="Kuhl H."/>
            <person name="Gase K."/>
            <person name="Ling Z."/>
            <person name="Zhou W."/>
            <person name="Kreitzer C."/>
            <person name="Stanke M."/>
            <person name="Tang H."/>
            <person name="Lyons E."/>
            <person name="Pandey P."/>
            <person name="Pandey S.P."/>
            <person name="Timmermann B."/>
            <person name="Baldwin I.T."/>
        </authorList>
    </citation>
    <scope>NUCLEOTIDE SEQUENCE [LARGE SCALE GENOMIC DNA]</scope>
    <source>
        <strain evidence="1">UT</strain>
    </source>
</reference>
<dbReference type="Proteomes" id="UP000187609">
    <property type="component" value="Unassembled WGS sequence"/>
</dbReference>
<evidence type="ECO:0000313" key="1">
    <source>
        <dbReference type="EMBL" id="OIT03836.1"/>
    </source>
</evidence>
<proteinExistence type="predicted"/>
<keyword evidence="2" id="KW-1185">Reference proteome</keyword>
<dbReference type="AlphaFoldDB" id="A0A1J6IHJ0"/>
<organism evidence="1 2">
    <name type="scientific">Nicotiana attenuata</name>
    <name type="common">Coyote tobacco</name>
    <dbReference type="NCBI Taxonomy" id="49451"/>
    <lineage>
        <taxon>Eukaryota</taxon>
        <taxon>Viridiplantae</taxon>
        <taxon>Streptophyta</taxon>
        <taxon>Embryophyta</taxon>
        <taxon>Tracheophyta</taxon>
        <taxon>Spermatophyta</taxon>
        <taxon>Magnoliopsida</taxon>
        <taxon>eudicotyledons</taxon>
        <taxon>Gunneridae</taxon>
        <taxon>Pentapetalae</taxon>
        <taxon>asterids</taxon>
        <taxon>lamiids</taxon>
        <taxon>Solanales</taxon>
        <taxon>Solanaceae</taxon>
        <taxon>Nicotianoideae</taxon>
        <taxon>Nicotianeae</taxon>
        <taxon>Nicotiana</taxon>
    </lineage>
</organism>
<protein>
    <submittedName>
        <fullName evidence="1">Uncharacterized protein</fullName>
    </submittedName>
</protein>